<dbReference type="AlphaFoldDB" id="G8T8B9"/>
<keyword evidence="1" id="KW-1133">Transmembrane helix</keyword>
<name>G8T8B9_NIAKG</name>
<keyword evidence="1" id="KW-0472">Membrane</keyword>
<feature type="transmembrane region" description="Helical" evidence="1">
    <location>
        <begin position="17"/>
        <end position="39"/>
    </location>
</feature>
<evidence type="ECO:0000313" key="3">
    <source>
        <dbReference type="Proteomes" id="UP000005438"/>
    </source>
</evidence>
<keyword evidence="1" id="KW-0812">Transmembrane</keyword>
<protein>
    <submittedName>
        <fullName evidence="2">Uncharacterized protein</fullName>
    </submittedName>
</protein>
<dbReference type="Proteomes" id="UP000005438">
    <property type="component" value="Chromosome"/>
</dbReference>
<dbReference type="STRING" id="700598.Niako_2753"/>
<dbReference type="KEGG" id="nko:Niako_2753"/>
<proteinExistence type="predicted"/>
<gene>
    <name evidence="2" type="ordered locus">Niako_2753</name>
</gene>
<organism evidence="2 3">
    <name type="scientific">Niastella koreensis (strain DSM 17620 / KACC 11465 / NBRC 106392 / GR20-10)</name>
    <dbReference type="NCBI Taxonomy" id="700598"/>
    <lineage>
        <taxon>Bacteria</taxon>
        <taxon>Pseudomonadati</taxon>
        <taxon>Bacteroidota</taxon>
        <taxon>Chitinophagia</taxon>
        <taxon>Chitinophagales</taxon>
        <taxon>Chitinophagaceae</taxon>
        <taxon>Niastella</taxon>
    </lineage>
</organism>
<reference evidence="2 3" key="1">
    <citation type="submission" date="2011-12" db="EMBL/GenBank/DDBJ databases">
        <title>The complete genome of Niastella koreensis GR20-10.</title>
        <authorList>
            <consortium name="US DOE Joint Genome Institute (JGI-PGF)"/>
            <person name="Lucas S."/>
            <person name="Han J."/>
            <person name="Lapidus A."/>
            <person name="Bruce D."/>
            <person name="Goodwin L."/>
            <person name="Pitluck S."/>
            <person name="Peters L."/>
            <person name="Kyrpides N."/>
            <person name="Mavromatis K."/>
            <person name="Ivanova N."/>
            <person name="Mikhailova N."/>
            <person name="Davenport K."/>
            <person name="Saunders E."/>
            <person name="Detter J.C."/>
            <person name="Tapia R."/>
            <person name="Han C."/>
            <person name="Land M."/>
            <person name="Hauser L."/>
            <person name="Markowitz V."/>
            <person name="Cheng J.-F."/>
            <person name="Hugenholtz P."/>
            <person name="Woyke T."/>
            <person name="Wu D."/>
            <person name="Tindall B."/>
            <person name="Pomrenke H."/>
            <person name="Brambilla E."/>
            <person name="Klenk H.-P."/>
            <person name="Eisen J.A."/>
        </authorList>
    </citation>
    <scope>NUCLEOTIDE SEQUENCE [LARGE SCALE GENOMIC DNA]</scope>
    <source>
        <strain evidence="3">DSM 17620 / KACC 11465 / NBRC 106392 / GR20-10</strain>
    </source>
</reference>
<evidence type="ECO:0000313" key="2">
    <source>
        <dbReference type="EMBL" id="AEV99089.1"/>
    </source>
</evidence>
<accession>G8T8B9</accession>
<dbReference type="HOGENOM" id="CLU_2735909_0_0_10"/>
<sequence>MVNSSLYFTSVAGLQNGAAIVGCHLVAEGLALTITRFMYMRTEDKKKKNKKNDRIEYNGKAYKHSRRCYLE</sequence>
<dbReference type="EMBL" id="CP003178">
    <property type="protein sequence ID" value="AEV99089.1"/>
    <property type="molecule type" value="Genomic_DNA"/>
</dbReference>
<evidence type="ECO:0000256" key="1">
    <source>
        <dbReference type="SAM" id="Phobius"/>
    </source>
</evidence>